<evidence type="ECO:0000313" key="8">
    <source>
        <dbReference type="Proteomes" id="UP001237784"/>
    </source>
</evidence>
<evidence type="ECO:0000256" key="2">
    <source>
        <dbReference type="ARBA" id="ARBA00005517"/>
    </source>
</evidence>
<dbReference type="GO" id="GO:0009088">
    <property type="term" value="P:threonine biosynthetic process"/>
    <property type="evidence" value="ECO:0007669"/>
    <property type="project" value="UniProtKB-UniRule"/>
</dbReference>
<dbReference type="SUPFAM" id="SSF53686">
    <property type="entry name" value="Tryptophan synthase beta subunit-like PLP-dependent enzymes"/>
    <property type="match status" value="1"/>
</dbReference>
<dbReference type="EC" id="4.2.3.1" evidence="4"/>
<evidence type="ECO:0000256" key="1">
    <source>
        <dbReference type="ARBA" id="ARBA00001933"/>
    </source>
</evidence>
<accession>A0AAW6XTZ2</accession>
<evidence type="ECO:0000256" key="4">
    <source>
        <dbReference type="NCBIfam" id="TIGR00260"/>
    </source>
</evidence>
<dbReference type="RefSeq" id="WP_285084938.1">
    <property type="nucleotide sequence ID" value="NZ_JASOME010000001.1"/>
</dbReference>
<dbReference type="InterPro" id="IPR036052">
    <property type="entry name" value="TrpB-like_PALP_sf"/>
</dbReference>
<evidence type="ECO:0000256" key="3">
    <source>
        <dbReference type="ARBA" id="ARBA00022898"/>
    </source>
</evidence>
<dbReference type="Gene3D" id="3.40.50.1100">
    <property type="match status" value="2"/>
</dbReference>
<dbReference type="NCBIfam" id="TIGR00260">
    <property type="entry name" value="thrC"/>
    <property type="match status" value="1"/>
</dbReference>
<evidence type="ECO:0000259" key="6">
    <source>
        <dbReference type="Pfam" id="PF14821"/>
    </source>
</evidence>
<gene>
    <name evidence="7" type="primary">thrC</name>
    <name evidence="7" type="ORF">QP372_00995</name>
</gene>
<dbReference type="InterPro" id="IPR029144">
    <property type="entry name" value="Thr_synth_N"/>
</dbReference>
<comment type="similarity">
    <text evidence="2">Belongs to the threonine synthase family.</text>
</comment>
<keyword evidence="3 5" id="KW-0663">Pyridoxal phosphate</keyword>
<feature type="domain" description="Threonine synthase N-terminal" evidence="6">
    <location>
        <begin position="11"/>
        <end position="86"/>
    </location>
</feature>
<dbReference type="EMBL" id="JASOME010000001">
    <property type="protein sequence ID" value="MDK7063101.1"/>
    <property type="molecule type" value="Genomic_DNA"/>
</dbReference>
<sequence>MAENTTNTVMFHSTRSNSKTYTSKQAIRRGIADDGGLFVTDCLGETRYDISNLSGKTYKQIAKDVLQILLPDFTSSELDECVENAYGSQWEDSEITTLKTLGNNNDFVLELFHGPTCAFKDVALQILPQFISHTKNVSDSNKNVMILTATSGDTGKAALDGFADVEATSIVTFYPEGKVSKIQELQMTTQSGNNVKVCAVRGNFDDAQSGVKQIFTNNSINETVENNNHALLSSANSINIGRLIPQIVYYFYAYSKLVEQGVIELGNEVEFCVPTGNFGNILAGYYAKILGLPVKHLIVASNSNNVLFDFLVSGTYNKIRPFNQTIAPSMDILVSSNLERMLYYMCDKDTRLLQMLMNDLQQWGAFEIPDNVLSKIRKLFGCGWANEDQIRDSIQECWNKHNYVIDPHTACGYFVMNHIPHDSNVPRVLLSTASPYKFPRVVCESLGLNVEGLDDFACMDLLESKTSTNAPKMLSELKNKTARFNDVINIEDMPDYVLKCANEIC</sequence>
<reference evidence="7" key="1">
    <citation type="submission" date="2023-05" db="EMBL/GenBank/DDBJ databases">
        <title>Cataloging the Phylogenetic Diversity of Human Bladder Bacteria.</title>
        <authorList>
            <person name="Du J."/>
        </authorList>
    </citation>
    <scope>NUCLEOTIDE SEQUENCE</scope>
    <source>
        <strain evidence="7">UMB6789</strain>
    </source>
</reference>
<keyword evidence="7" id="KW-0456">Lyase</keyword>
<dbReference type="Gene3D" id="3.90.1380.10">
    <property type="entry name" value="Threonine synthase, N-terminal domain"/>
    <property type="match status" value="1"/>
</dbReference>
<feature type="modified residue" description="N6-(pyridoxal phosphate)lysine" evidence="5">
    <location>
        <position position="120"/>
    </location>
</feature>
<dbReference type="PANTHER" id="PTHR43515">
    <property type="entry name" value="THREONINE SYNTHASE-LIKE 1"/>
    <property type="match status" value="1"/>
</dbReference>
<dbReference type="Pfam" id="PF14821">
    <property type="entry name" value="Thr_synth_N"/>
    <property type="match status" value="1"/>
</dbReference>
<dbReference type="Pfam" id="PF24857">
    <property type="entry name" value="THR4_C"/>
    <property type="match status" value="1"/>
</dbReference>
<dbReference type="GO" id="GO:0005737">
    <property type="term" value="C:cytoplasm"/>
    <property type="evidence" value="ECO:0007669"/>
    <property type="project" value="TreeGrafter"/>
</dbReference>
<organism evidence="7 8">
    <name type="scientific">Gardnerella vaginalis</name>
    <dbReference type="NCBI Taxonomy" id="2702"/>
    <lineage>
        <taxon>Bacteria</taxon>
        <taxon>Bacillati</taxon>
        <taxon>Actinomycetota</taxon>
        <taxon>Actinomycetes</taxon>
        <taxon>Bifidobacteriales</taxon>
        <taxon>Bifidobacteriaceae</taxon>
        <taxon>Gardnerella</taxon>
    </lineage>
</organism>
<protein>
    <recommendedName>
        <fullName evidence="4">Threonine synthase</fullName>
        <ecNumber evidence="4">4.2.3.1</ecNumber>
    </recommendedName>
</protein>
<dbReference type="GO" id="GO:0004795">
    <property type="term" value="F:threonine synthase activity"/>
    <property type="evidence" value="ECO:0007669"/>
    <property type="project" value="UniProtKB-UniRule"/>
</dbReference>
<dbReference type="InterPro" id="IPR037158">
    <property type="entry name" value="Thr_synth_N_sf"/>
</dbReference>
<comment type="caution">
    <text evidence="7">The sequence shown here is derived from an EMBL/GenBank/DDBJ whole genome shotgun (WGS) entry which is preliminary data.</text>
</comment>
<dbReference type="PANTHER" id="PTHR43515:SF1">
    <property type="entry name" value="THREONINE SYNTHASE-LIKE 1"/>
    <property type="match status" value="1"/>
</dbReference>
<dbReference type="AlphaFoldDB" id="A0AAW6XTZ2"/>
<evidence type="ECO:0000256" key="5">
    <source>
        <dbReference type="PIRSR" id="PIRSR604450-51"/>
    </source>
</evidence>
<dbReference type="InterPro" id="IPR004450">
    <property type="entry name" value="Thr_synthase-like"/>
</dbReference>
<proteinExistence type="inferred from homology"/>
<dbReference type="CDD" id="cd01560">
    <property type="entry name" value="Thr-synth_2"/>
    <property type="match status" value="1"/>
</dbReference>
<name>A0AAW6XTZ2_GARVA</name>
<comment type="cofactor">
    <cofactor evidence="1 5">
        <name>pyridoxal 5'-phosphate</name>
        <dbReference type="ChEBI" id="CHEBI:597326"/>
    </cofactor>
</comment>
<evidence type="ECO:0000313" key="7">
    <source>
        <dbReference type="EMBL" id="MDK7063101.1"/>
    </source>
</evidence>
<dbReference type="Proteomes" id="UP001237784">
    <property type="component" value="Unassembled WGS sequence"/>
</dbReference>